<protein>
    <submittedName>
        <fullName evidence="4">GL14169</fullName>
    </submittedName>
</protein>
<dbReference type="PANTHER" id="PTHR43053:SF6">
    <property type="entry name" value="SITS-BINDING PROTEIN"/>
    <property type="match status" value="1"/>
</dbReference>
<dbReference type="EMBL" id="CH479190">
    <property type="protein sequence ID" value="EDW26033.1"/>
    <property type="molecule type" value="Genomic_DNA"/>
</dbReference>
<feature type="region of interest" description="Disordered" evidence="2">
    <location>
        <begin position="135"/>
        <end position="183"/>
    </location>
</feature>
<dbReference type="Proteomes" id="UP000008744">
    <property type="component" value="Unassembled WGS sequence"/>
</dbReference>
<gene>
    <name evidence="4" type="primary">Dper\GL14169</name>
    <name evidence="4" type="ORF">Dper_GL14169</name>
</gene>
<dbReference type="STRING" id="7234.B4GU13"/>
<keyword evidence="3" id="KW-0812">Transmembrane</keyword>
<dbReference type="AlphaFoldDB" id="B4GU13"/>
<feature type="compositionally biased region" description="Low complexity" evidence="2">
    <location>
        <begin position="139"/>
        <end position="155"/>
    </location>
</feature>
<accession>B4GU13</accession>
<dbReference type="HOGENOM" id="CLU_356135_0_0_1"/>
<name>B4GU13_DROPE</name>
<organism evidence="5">
    <name type="scientific">Drosophila persimilis</name>
    <name type="common">Fruit fly</name>
    <dbReference type="NCBI Taxonomy" id="7234"/>
    <lineage>
        <taxon>Eukaryota</taxon>
        <taxon>Metazoa</taxon>
        <taxon>Ecdysozoa</taxon>
        <taxon>Arthropoda</taxon>
        <taxon>Hexapoda</taxon>
        <taxon>Insecta</taxon>
        <taxon>Pterygota</taxon>
        <taxon>Neoptera</taxon>
        <taxon>Endopterygota</taxon>
        <taxon>Diptera</taxon>
        <taxon>Brachycera</taxon>
        <taxon>Muscomorpha</taxon>
        <taxon>Ephydroidea</taxon>
        <taxon>Drosophilidae</taxon>
        <taxon>Drosophila</taxon>
        <taxon>Sophophora</taxon>
    </lineage>
</organism>
<keyword evidence="3" id="KW-0472">Membrane</keyword>
<dbReference type="Gene3D" id="3.20.20.80">
    <property type="entry name" value="Glycosidases"/>
    <property type="match status" value="1"/>
</dbReference>
<feature type="compositionally biased region" description="Polar residues" evidence="2">
    <location>
        <begin position="156"/>
        <end position="173"/>
    </location>
</feature>
<evidence type="ECO:0000256" key="3">
    <source>
        <dbReference type="SAM" id="Phobius"/>
    </source>
</evidence>
<evidence type="ECO:0000256" key="1">
    <source>
        <dbReference type="ARBA" id="ARBA00022729"/>
    </source>
</evidence>
<dbReference type="InterPro" id="IPR050985">
    <property type="entry name" value="Alpha-glycosidase_related"/>
</dbReference>
<feature type="compositionally biased region" description="Polar residues" evidence="2">
    <location>
        <begin position="82"/>
        <end position="95"/>
    </location>
</feature>
<dbReference type="KEGG" id="dpe:6596877"/>
<dbReference type="PANTHER" id="PTHR43053">
    <property type="entry name" value="GLYCOSIDASE FAMILY 31"/>
    <property type="match status" value="1"/>
</dbReference>
<evidence type="ECO:0000313" key="5">
    <source>
        <dbReference type="Proteomes" id="UP000008744"/>
    </source>
</evidence>
<evidence type="ECO:0000256" key="2">
    <source>
        <dbReference type="SAM" id="MobiDB-lite"/>
    </source>
</evidence>
<keyword evidence="5" id="KW-1185">Reference proteome</keyword>
<feature type="transmembrane region" description="Helical" evidence="3">
    <location>
        <begin position="265"/>
        <end position="287"/>
    </location>
</feature>
<dbReference type="InterPro" id="IPR017853">
    <property type="entry name" value="GH"/>
</dbReference>
<feature type="compositionally biased region" description="Basic and acidic residues" evidence="2">
    <location>
        <begin position="69"/>
        <end position="80"/>
    </location>
</feature>
<dbReference type="OrthoDB" id="10070917at2759"/>
<keyword evidence="1" id="KW-0732">Signal</keyword>
<feature type="region of interest" description="Disordered" evidence="2">
    <location>
        <begin position="680"/>
        <end position="748"/>
    </location>
</feature>
<keyword evidence="3" id="KW-1133">Transmembrane helix</keyword>
<dbReference type="eggNOG" id="KOG1065">
    <property type="taxonomic scope" value="Eukaryota"/>
</dbReference>
<reference evidence="4 5" key="1">
    <citation type="journal article" date="2007" name="Nature">
        <title>Evolution of genes and genomes on the Drosophila phylogeny.</title>
        <authorList>
            <consortium name="Drosophila 12 Genomes Consortium"/>
            <person name="Clark A.G."/>
            <person name="Eisen M.B."/>
            <person name="Smith D.R."/>
            <person name="Bergman C.M."/>
            <person name="Oliver B."/>
            <person name="Markow T.A."/>
            <person name="Kaufman T.C."/>
            <person name="Kellis M."/>
            <person name="Gelbart W."/>
            <person name="Iyer V.N."/>
            <person name="Pollard D.A."/>
            <person name="Sackton T.B."/>
            <person name="Larracuente A.M."/>
            <person name="Singh N.D."/>
            <person name="Abad J.P."/>
            <person name="Abt D.N."/>
            <person name="Adryan B."/>
            <person name="Aguade M."/>
            <person name="Akashi H."/>
            <person name="Anderson W.W."/>
            <person name="Aquadro C.F."/>
            <person name="Ardell D.H."/>
            <person name="Arguello R."/>
            <person name="Artieri C.G."/>
            <person name="Barbash D.A."/>
            <person name="Barker D."/>
            <person name="Barsanti P."/>
            <person name="Batterham P."/>
            <person name="Batzoglou S."/>
            <person name="Begun D."/>
            <person name="Bhutkar A."/>
            <person name="Blanco E."/>
            <person name="Bosak S.A."/>
            <person name="Bradley R.K."/>
            <person name="Brand A.D."/>
            <person name="Brent M.R."/>
            <person name="Brooks A.N."/>
            <person name="Brown R.H."/>
            <person name="Butlin R.K."/>
            <person name="Caggese C."/>
            <person name="Calvi B.R."/>
            <person name="Bernardo de Carvalho A."/>
            <person name="Caspi A."/>
            <person name="Castrezana S."/>
            <person name="Celniker S.E."/>
            <person name="Chang J.L."/>
            <person name="Chapple C."/>
            <person name="Chatterji S."/>
            <person name="Chinwalla A."/>
            <person name="Civetta A."/>
            <person name="Clifton S.W."/>
            <person name="Comeron J.M."/>
            <person name="Costello J.C."/>
            <person name="Coyne J.A."/>
            <person name="Daub J."/>
            <person name="David R.G."/>
            <person name="Delcher A.L."/>
            <person name="Delehaunty K."/>
            <person name="Do C.B."/>
            <person name="Ebling H."/>
            <person name="Edwards K."/>
            <person name="Eickbush T."/>
            <person name="Evans J.D."/>
            <person name="Filipski A."/>
            <person name="Findeiss S."/>
            <person name="Freyhult E."/>
            <person name="Fulton L."/>
            <person name="Fulton R."/>
            <person name="Garcia A.C."/>
            <person name="Gardiner A."/>
            <person name="Garfield D.A."/>
            <person name="Garvin B.E."/>
            <person name="Gibson G."/>
            <person name="Gilbert D."/>
            <person name="Gnerre S."/>
            <person name="Godfrey J."/>
            <person name="Good R."/>
            <person name="Gotea V."/>
            <person name="Gravely B."/>
            <person name="Greenberg A.J."/>
            <person name="Griffiths-Jones S."/>
            <person name="Gross S."/>
            <person name="Guigo R."/>
            <person name="Gustafson E.A."/>
            <person name="Haerty W."/>
            <person name="Hahn M.W."/>
            <person name="Halligan D.L."/>
            <person name="Halpern A.L."/>
            <person name="Halter G.M."/>
            <person name="Han M.V."/>
            <person name="Heger A."/>
            <person name="Hillier L."/>
            <person name="Hinrichs A.S."/>
            <person name="Holmes I."/>
            <person name="Hoskins R.A."/>
            <person name="Hubisz M.J."/>
            <person name="Hultmark D."/>
            <person name="Huntley M.A."/>
            <person name="Jaffe D.B."/>
            <person name="Jagadeeshan S."/>
            <person name="Jeck W.R."/>
            <person name="Johnson J."/>
            <person name="Jones C.D."/>
            <person name="Jordan W.C."/>
            <person name="Karpen G.H."/>
            <person name="Kataoka E."/>
            <person name="Keightley P.D."/>
            <person name="Kheradpour P."/>
            <person name="Kirkness E.F."/>
            <person name="Koerich L.B."/>
            <person name="Kristiansen K."/>
            <person name="Kudrna D."/>
            <person name="Kulathinal R.J."/>
            <person name="Kumar S."/>
            <person name="Kwok R."/>
            <person name="Lander E."/>
            <person name="Langley C.H."/>
            <person name="Lapoint R."/>
            <person name="Lazzaro B.P."/>
            <person name="Lee S.J."/>
            <person name="Levesque L."/>
            <person name="Li R."/>
            <person name="Lin C.F."/>
            <person name="Lin M.F."/>
            <person name="Lindblad-Toh K."/>
            <person name="Llopart A."/>
            <person name="Long M."/>
            <person name="Low L."/>
            <person name="Lozovsky E."/>
            <person name="Lu J."/>
            <person name="Luo M."/>
            <person name="Machado C.A."/>
            <person name="Makalowski W."/>
            <person name="Marzo M."/>
            <person name="Matsuda M."/>
            <person name="Matzkin L."/>
            <person name="McAllister B."/>
            <person name="McBride C.S."/>
            <person name="McKernan B."/>
            <person name="McKernan K."/>
            <person name="Mendez-Lago M."/>
            <person name="Minx P."/>
            <person name="Mollenhauer M.U."/>
            <person name="Montooth K."/>
            <person name="Mount S.M."/>
            <person name="Mu X."/>
            <person name="Myers E."/>
            <person name="Negre B."/>
            <person name="Newfeld S."/>
            <person name="Nielsen R."/>
            <person name="Noor M.A."/>
            <person name="O'Grady P."/>
            <person name="Pachter L."/>
            <person name="Papaceit M."/>
            <person name="Parisi M.J."/>
            <person name="Parisi M."/>
            <person name="Parts L."/>
            <person name="Pedersen J.S."/>
            <person name="Pesole G."/>
            <person name="Phillippy A.M."/>
            <person name="Ponting C.P."/>
            <person name="Pop M."/>
            <person name="Porcelli D."/>
            <person name="Powell J.R."/>
            <person name="Prohaska S."/>
            <person name="Pruitt K."/>
            <person name="Puig M."/>
            <person name="Quesneville H."/>
            <person name="Ram K.R."/>
            <person name="Rand D."/>
            <person name="Rasmussen M.D."/>
            <person name="Reed L.K."/>
            <person name="Reenan R."/>
            <person name="Reily A."/>
            <person name="Remington K.A."/>
            <person name="Rieger T.T."/>
            <person name="Ritchie M.G."/>
            <person name="Robin C."/>
            <person name="Rogers Y.H."/>
            <person name="Rohde C."/>
            <person name="Rozas J."/>
            <person name="Rubenfield M.J."/>
            <person name="Ruiz A."/>
            <person name="Russo S."/>
            <person name="Salzberg S.L."/>
            <person name="Sanchez-Gracia A."/>
            <person name="Saranga D.J."/>
            <person name="Sato H."/>
            <person name="Schaeffer S.W."/>
            <person name="Schatz M.C."/>
            <person name="Schlenke T."/>
            <person name="Schwartz R."/>
            <person name="Segarra C."/>
            <person name="Singh R.S."/>
            <person name="Sirot L."/>
            <person name="Sirota M."/>
            <person name="Sisneros N.B."/>
            <person name="Smith C.D."/>
            <person name="Smith T.F."/>
            <person name="Spieth J."/>
            <person name="Stage D.E."/>
            <person name="Stark A."/>
            <person name="Stephan W."/>
            <person name="Strausberg R.L."/>
            <person name="Strempel S."/>
            <person name="Sturgill D."/>
            <person name="Sutton G."/>
            <person name="Sutton G.G."/>
            <person name="Tao W."/>
            <person name="Teichmann S."/>
            <person name="Tobari Y.N."/>
            <person name="Tomimura Y."/>
            <person name="Tsolas J.M."/>
            <person name="Valente V.L."/>
            <person name="Venter E."/>
            <person name="Venter J.C."/>
            <person name="Vicario S."/>
            <person name="Vieira F.G."/>
            <person name="Vilella A.J."/>
            <person name="Villasante A."/>
            <person name="Walenz B."/>
            <person name="Wang J."/>
            <person name="Wasserman M."/>
            <person name="Watts T."/>
            <person name="Wilson D."/>
            <person name="Wilson R.K."/>
            <person name="Wing R.A."/>
            <person name="Wolfner M.F."/>
            <person name="Wong A."/>
            <person name="Wong G.K."/>
            <person name="Wu C.I."/>
            <person name="Wu G."/>
            <person name="Yamamoto D."/>
            <person name="Yang H.P."/>
            <person name="Yang S.P."/>
            <person name="Yorke J.A."/>
            <person name="Yoshida K."/>
            <person name="Zdobnov E."/>
            <person name="Zhang P."/>
            <person name="Zhang Y."/>
            <person name="Zimin A.V."/>
            <person name="Baldwin J."/>
            <person name="Abdouelleil A."/>
            <person name="Abdulkadir J."/>
            <person name="Abebe A."/>
            <person name="Abera B."/>
            <person name="Abreu J."/>
            <person name="Acer S.C."/>
            <person name="Aftuck L."/>
            <person name="Alexander A."/>
            <person name="An P."/>
            <person name="Anderson E."/>
            <person name="Anderson S."/>
            <person name="Arachi H."/>
            <person name="Azer M."/>
            <person name="Bachantsang P."/>
            <person name="Barry A."/>
            <person name="Bayul T."/>
            <person name="Berlin A."/>
            <person name="Bessette D."/>
            <person name="Bloom T."/>
            <person name="Blye J."/>
            <person name="Boguslavskiy L."/>
            <person name="Bonnet C."/>
            <person name="Boukhgalter B."/>
            <person name="Bourzgui I."/>
            <person name="Brown A."/>
            <person name="Cahill P."/>
            <person name="Channer S."/>
            <person name="Cheshatsang Y."/>
            <person name="Chuda L."/>
            <person name="Citroen M."/>
            <person name="Collymore A."/>
            <person name="Cooke P."/>
            <person name="Costello M."/>
            <person name="D'Aco K."/>
            <person name="Daza R."/>
            <person name="De Haan G."/>
            <person name="DeGray S."/>
            <person name="DeMaso C."/>
            <person name="Dhargay N."/>
            <person name="Dooley K."/>
            <person name="Dooley E."/>
            <person name="Doricent M."/>
            <person name="Dorje P."/>
            <person name="Dorjee K."/>
            <person name="Dupes A."/>
            <person name="Elong R."/>
            <person name="Falk J."/>
            <person name="Farina A."/>
            <person name="Faro S."/>
            <person name="Ferguson D."/>
            <person name="Fisher S."/>
            <person name="Foley C.D."/>
            <person name="Franke A."/>
            <person name="Friedrich D."/>
            <person name="Gadbois L."/>
            <person name="Gearin G."/>
            <person name="Gearin C.R."/>
            <person name="Giannoukos G."/>
            <person name="Goode T."/>
            <person name="Graham J."/>
            <person name="Grandbois E."/>
            <person name="Grewal S."/>
            <person name="Gyaltsen K."/>
            <person name="Hafez N."/>
            <person name="Hagos B."/>
            <person name="Hall J."/>
            <person name="Henson C."/>
            <person name="Hollinger A."/>
            <person name="Honan T."/>
            <person name="Huard M.D."/>
            <person name="Hughes L."/>
            <person name="Hurhula B."/>
            <person name="Husby M.E."/>
            <person name="Kamat A."/>
            <person name="Kanga B."/>
            <person name="Kashin S."/>
            <person name="Khazanovich D."/>
            <person name="Kisner P."/>
            <person name="Lance K."/>
            <person name="Lara M."/>
            <person name="Lee W."/>
            <person name="Lennon N."/>
            <person name="Letendre F."/>
            <person name="LeVine R."/>
            <person name="Lipovsky A."/>
            <person name="Liu X."/>
            <person name="Liu J."/>
            <person name="Liu S."/>
            <person name="Lokyitsang T."/>
            <person name="Lokyitsang Y."/>
            <person name="Lubonja R."/>
            <person name="Lui A."/>
            <person name="MacDonald P."/>
            <person name="Magnisalis V."/>
            <person name="Maru K."/>
            <person name="Matthews C."/>
            <person name="McCusker W."/>
            <person name="McDonough S."/>
            <person name="Mehta T."/>
            <person name="Meldrim J."/>
            <person name="Meneus L."/>
            <person name="Mihai O."/>
            <person name="Mihalev A."/>
            <person name="Mihova T."/>
            <person name="Mittelman R."/>
            <person name="Mlenga V."/>
            <person name="Montmayeur A."/>
            <person name="Mulrain L."/>
            <person name="Navidi A."/>
            <person name="Naylor J."/>
            <person name="Negash T."/>
            <person name="Nguyen T."/>
            <person name="Nguyen N."/>
            <person name="Nicol R."/>
            <person name="Norbu C."/>
            <person name="Norbu N."/>
            <person name="Novod N."/>
            <person name="O'Neill B."/>
            <person name="Osman S."/>
            <person name="Markiewicz E."/>
            <person name="Oyono O.L."/>
            <person name="Patti C."/>
            <person name="Phunkhang P."/>
            <person name="Pierre F."/>
            <person name="Priest M."/>
            <person name="Raghuraman S."/>
            <person name="Rege F."/>
            <person name="Reyes R."/>
            <person name="Rise C."/>
            <person name="Rogov P."/>
            <person name="Ross K."/>
            <person name="Ryan E."/>
            <person name="Settipalli S."/>
            <person name="Shea T."/>
            <person name="Sherpa N."/>
            <person name="Shi L."/>
            <person name="Shih D."/>
            <person name="Sparrow T."/>
            <person name="Spaulding J."/>
            <person name="Stalker J."/>
            <person name="Stange-Thomann N."/>
            <person name="Stavropoulos S."/>
            <person name="Stone C."/>
            <person name="Strader C."/>
            <person name="Tesfaye S."/>
            <person name="Thomson T."/>
            <person name="Thoulutsang Y."/>
            <person name="Thoulutsang D."/>
            <person name="Topham K."/>
            <person name="Topping I."/>
            <person name="Tsamla T."/>
            <person name="Vassiliev H."/>
            <person name="Vo A."/>
            <person name="Wangchuk T."/>
            <person name="Wangdi T."/>
            <person name="Weiand M."/>
            <person name="Wilkinson J."/>
            <person name="Wilson A."/>
            <person name="Yadav S."/>
            <person name="Young G."/>
            <person name="Yu Q."/>
            <person name="Zembek L."/>
            <person name="Zhong D."/>
            <person name="Zimmer A."/>
            <person name="Zwirko Z."/>
            <person name="Jaffe D.B."/>
            <person name="Alvarez P."/>
            <person name="Brockman W."/>
            <person name="Butler J."/>
            <person name="Chin C."/>
            <person name="Gnerre S."/>
            <person name="Grabherr M."/>
            <person name="Kleber M."/>
            <person name="Mauceli E."/>
            <person name="MacCallum I."/>
        </authorList>
    </citation>
    <scope>NUCLEOTIDE SEQUENCE [LARGE SCALE GENOMIC DNA]</scope>
    <source>
        <strain evidence="5">MSH-3 / Tucson 14011-0111.49</strain>
    </source>
</reference>
<dbReference type="PhylomeDB" id="B4GU13"/>
<evidence type="ECO:0000313" key="4">
    <source>
        <dbReference type="EMBL" id="EDW26033.1"/>
    </source>
</evidence>
<dbReference type="SUPFAM" id="SSF51445">
    <property type="entry name" value="(Trans)glycosidases"/>
    <property type="match status" value="1"/>
</dbReference>
<sequence>MAQLTTTTTASGAAQALNGEYLDLSLAYADEDEPECEPKPEQRQPLLNTAGRKPSLSERRNVDLPYLRVVHERDREREPETEATTDSSPDQSSTFAPGLRRNSISMPSGINALDLEALRLRHQMQAQDALHEETIADDATSSLGTPATTPGTTTLNTPDKGTGATTINFASTPNDDDSDDEFGNVKKRVYRDRFRNRRRASIAPLPALRLNSKEMLASDFDTHSLASNQASITSVNSLASLLREKMQAFPQLIRKKKRETKDYKIKIFVIIMFFIIIFLIGYAYIAYHQQVLTKSYFQKIKFNSVDRIFRILNHDDKEVISGQLGVTLSSDSAPFHCLEEQRRSDGSVCIEWNGVARLHMNFEDKGVFRCYTLQWQALTPGLLPTDCYELKRDNGLWFGGGITKGQEWSLSYANFDFMPYASGDSKVHQFGNGVKRYFINSIGVAMQVSERTPLQLGINRTENQFCLRAANDDFTFVNRLTALPQLDYKICTTEDMRSLHMLMTQQSLWDGLKEQDIQVLHSLLEEPVWRIPNQDLPDSLNETVICDYSESAIAMGLGHIVINEFWQENIGDFSVDRALFPTLKDTIDVLHRRGFKVVFTIQPVYQYGQRKLQGRGAPQAAHLRAPLGAQHTGPHPLQELLQRRRSGHYQQRLRALAAREAAAPQGGVWREELLPGPGHWLQPAPLLPVSPTARQPGHVRPHADRQPGGRGPDGRLYGQRGAQAAHLPQHSAGQCHLGGTPRDPGRRPQLRRHWLSVCPAGSYWRGLPAGAIADQNGYVLFARPAAAP</sequence>
<proteinExistence type="predicted"/>
<feature type="region of interest" description="Disordered" evidence="2">
    <location>
        <begin position="26"/>
        <end position="106"/>
    </location>
</feature>